<protein>
    <submittedName>
        <fullName evidence="1">Uncharacterized protein</fullName>
    </submittedName>
</protein>
<proteinExistence type="predicted"/>
<evidence type="ECO:0000313" key="1">
    <source>
        <dbReference type="EMBL" id="CEK85587.1"/>
    </source>
</evidence>
<organism evidence="1">
    <name type="scientific">Arion vulgaris</name>
    <dbReference type="NCBI Taxonomy" id="1028688"/>
    <lineage>
        <taxon>Eukaryota</taxon>
        <taxon>Metazoa</taxon>
        <taxon>Spiralia</taxon>
        <taxon>Lophotrochozoa</taxon>
        <taxon>Mollusca</taxon>
        <taxon>Gastropoda</taxon>
        <taxon>Heterobranchia</taxon>
        <taxon>Euthyneura</taxon>
        <taxon>Panpulmonata</taxon>
        <taxon>Eupulmonata</taxon>
        <taxon>Stylommatophora</taxon>
        <taxon>Helicina</taxon>
        <taxon>Arionoidea</taxon>
        <taxon>Arionidae</taxon>
        <taxon>Arion</taxon>
    </lineage>
</organism>
<sequence length="71" mass="8058">MSSFPVLFNLHLRCQTAVLQSPVTTTWRWNGVIVSTGCLNLKLNLYTSIHCIFCLHYLSRTATACEDQKDP</sequence>
<reference evidence="1" key="1">
    <citation type="submission" date="2014-12" db="EMBL/GenBank/DDBJ databases">
        <title>Insight into the proteome of Arion vulgaris.</title>
        <authorList>
            <person name="Aradska J."/>
            <person name="Bulat T."/>
            <person name="Smidak R."/>
            <person name="Sarate P."/>
            <person name="Gangsoo J."/>
            <person name="Sialana F."/>
            <person name="Bilban M."/>
            <person name="Lubec G."/>
        </authorList>
    </citation>
    <scope>NUCLEOTIDE SEQUENCE</scope>
    <source>
        <tissue evidence="1">Skin</tissue>
    </source>
</reference>
<dbReference type="AlphaFoldDB" id="A0A0B7AY76"/>
<dbReference type="EMBL" id="HACG01038722">
    <property type="protein sequence ID" value="CEK85587.1"/>
    <property type="molecule type" value="Transcribed_RNA"/>
</dbReference>
<name>A0A0B7AY76_9EUPU</name>
<gene>
    <name evidence="1" type="primary">ORF149001</name>
</gene>
<accession>A0A0B7AY76</accession>